<gene>
    <name evidence="1" type="ORF">COT42_01010</name>
</gene>
<protein>
    <submittedName>
        <fullName evidence="1">Uncharacterized protein</fullName>
    </submittedName>
</protein>
<sequence length="59" mass="7064">MNLRPEVIGSMKREENICSLALEHLKAECARFEKKYRMPTRIFLRKFNNGRLGDSRDFF</sequence>
<comment type="caution">
    <text evidence="1">The sequence shown here is derived from an EMBL/GenBank/DDBJ whole genome shotgun (WGS) entry which is preliminary data.</text>
</comment>
<dbReference type="Proteomes" id="UP000231343">
    <property type="component" value="Unassembled WGS sequence"/>
</dbReference>
<proteinExistence type="predicted"/>
<evidence type="ECO:0000313" key="2">
    <source>
        <dbReference type="Proteomes" id="UP000231343"/>
    </source>
</evidence>
<dbReference type="EMBL" id="PEYM01000014">
    <property type="protein sequence ID" value="PIS31478.1"/>
    <property type="molecule type" value="Genomic_DNA"/>
</dbReference>
<name>A0A2H0Y1G5_UNCSA</name>
<evidence type="ECO:0000313" key="1">
    <source>
        <dbReference type="EMBL" id="PIS31478.1"/>
    </source>
</evidence>
<accession>A0A2H0Y1G5</accession>
<dbReference type="AlphaFoldDB" id="A0A2H0Y1G5"/>
<organism evidence="1 2">
    <name type="scientific">Candidatus Saganbacteria bacterium CG08_land_8_20_14_0_20_45_16</name>
    <dbReference type="NCBI Taxonomy" id="2014293"/>
    <lineage>
        <taxon>Bacteria</taxon>
        <taxon>Bacillati</taxon>
        <taxon>Saganbacteria</taxon>
    </lineage>
</organism>
<reference evidence="1 2" key="1">
    <citation type="submission" date="2017-09" db="EMBL/GenBank/DDBJ databases">
        <title>Depth-based differentiation of microbial function through sediment-hosted aquifers and enrichment of novel symbionts in the deep terrestrial subsurface.</title>
        <authorList>
            <person name="Probst A.J."/>
            <person name="Ladd B."/>
            <person name="Jarett J.K."/>
            <person name="Geller-Mcgrath D.E."/>
            <person name="Sieber C.M."/>
            <person name="Emerson J.B."/>
            <person name="Anantharaman K."/>
            <person name="Thomas B.C."/>
            <person name="Malmstrom R."/>
            <person name="Stieglmeier M."/>
            <person name="Klingl A."/>
            <person name="Woyke T."/>
            <person name="Ryan C.M."/>
            <person name="Banfield J.F."/>
        </authorList>
    </citation>
    <scope>NUCLEOTIDE SEQUENCE [LARGE SCALE GENOMIC DNA]</scope>
    <source>
        <strain evidence="1">CG08_land_8_20_14_0_20_45_16</strain>
    </source>
</reference>